<organism evidence="7 8">
    <name type="scientific">Piloderma croceum (strain F 1598)</name>
    <dbReference type="NCBI Taxonomy" id="765440"/>
    <lineage>
        <taxon>Eukaryota</taxon>
        <taxon>Fungi</taxon>
        <taxon>Dikarya</taxon>
        <taxon>Basidiomycota</taxon>
        <taxon>Agaricomycotina</taxon>
        <taxon>Agaricomycetes</taxon>
        <taxon>Agaricomycetidae</taxon>
        <taxon>Atheliales</taxon>
        <taxon>Atheliaceae</taxon>
        <taxon>Piloderma</taxon>
    </lineage>
</organism>
<dbReference type="SMART" id="SM00105">
    <property type="entry name" value="ArfGap"/>
    <property type="match status" value="1"/>
</dbReference>
<dbReference type="Proteomes" id="UP000054166">
    <property type="component" value="Unassembled WGS sequence"/>
</dbReference>
<feature type="compositionally biased region" description="Basic and acidic residues" evidence="5">
    <location>
        <begin position="314"/>
        <end position="327"/>
    </location>
</feature>
<gene>
    <name evidence="7" type="ORF">PILCRDRAFT_819204</name>
</gene>
<dbReference type="InterPro" id="IPR001164">
    <property type="entry name" value="ArfGAP_dom"/>
</dbReference>
<feature type="domain" description="Arf-GAP" evidence="6">
    <location>
        <begin position="1"/>
        <end position="73"/>
    </location>
</feature>
<evidence type="ECO:0000313" key="7">
    <source>
        <dbReference type="EMBL" id="KIM83564.1"/>
    </source>
</evidence>
<protein>
    <recommendedName>
        <fullName evidence="6">Arf-GAP domain-containing protein</fullName>
    </recommendedName>
</protein>
<evidence type="ECO:0000256" key="5">
    <source>
        <dbReference type="SAM" id="MobiDB-lite"/>
    </source>
</evidence>
<evidence type="ECO:0000256" key="4">
    <source>
        <dbReference type="ARBA" id="ARBA00022833"/>
    </source>
</evidence>
<dbReference type="AlphaFoldDB" id="A0A0C3FVQ5"/>
<proteinExistence type="predicted"/>
<dbReference type="GO" id="GO:0008270">
    <property type="term" value="F:zinc ion binding"/>
    <property type="evidence" value="ECO:0007669"/>
    <property type="project" value="UniProtKB-KW"/>
</dbReference>
<feature type="region of interest" description="Disordered" evidence="5">
    <location>
        <begin position="225"/>
        <end position="283"/>
    </location>
</feature>
<feature type="region of interest" description="Disordered" evidence="5">
    <location>
        <begin position="301"/>
        <end position="331"/>
    </location>
</feature>
<dbReference type="HOGENOM" id="CLU_023062_7_0_1"/>
<name>A0A0C3FVQ5_PILCF</name>
<reference evidence="7 8" key="1">
    <citation type="submission" date="2014-04" db="EMBL/GenBank/DDBJ databases">
        <authorList>
            <consortium name="DOE Joint Genome Institute"/>
            <person name="Kuo A."/>
            <person name="Tarkka M."/>
            <person name="Buscot F."/>
            <person name="Kohler A."/>
            <person name="Nagy L.G."/>
            <person name="Floudas D."/>
            <person name="Copeland A."/>
            <person name="Barry K.W."/>
            <person name="Cichocki N."/>
            <person name="Veneault-Fourrey C."/>
            <person name="LaButti K."/>
            <person name="Lindquist E.A."/>
            <person name="Lipzen A."/>
            <person name="Lundell T."/>
            <person name="Morin E."/>
            <person name="Murat C."/>
            <person name="Sun H."/>
            <person name="Tunlid A."/>
            <person name="Henrissat B."/>
            <person name="Grigoriev I.V."/>
            <person name="Hibbett D.S."/>
            <person name="Martin F."/>
            <person name="Nordberg H.P."/>
            <person name="Cantor M.N."/>
            <person name="Hua S.X."/>
        </authorList>
    </citation>
    <scope>NUCLEOTIDE SEQUENCE [LARGE SCALE GENOMIC DNA]</scope>
    <source>
        <strain evidence="7 8">F 1598</strain>
    </source>
</reference>
<feature type="region of interest" description="Disordered" evidence="5">
    <location>
        <begin position="87"/>
        <end position="204"/>
    </location>
</feature>
<dbReference type="InterPro" id="IPR037278">
    <property type="entry name" value="ARFGAP/RecO"/>
</dbReference>
<dbReference type="PANTHER" id="PTHR45686:SF4">
    <property type="entry name" value="ADP-RIBOSYLATION FACTOR GTPASE ACTIVATING PROTEIN 3, ISOFORM H"/>
    <property type="match status" value="1"/>
</dbReference>
<keyword evidence="3" id="KW-0863">Zinc-finger</keyword>
<evidence type="ECO:0000259" key="6">
    <source>
        <dbReference type="SMART" id="SM00105"/>
    </source>
</evidence>
<feature type="region of interest" description="Disordered" evidence="5">
    <location>
        <begin position="357"/>
        <end position="393"/>
    </location>
</feature>
<dbReference type="Pfam" id="PF01412">
    <property type="entry name" value="ArfGap"/>
    <property type="match status" value="1"/>
</dbReference>
<feature type="compositionally biased region" description="Low complexity" evidence="5">
    <location>
        <begin position="168"/>
        <end position="191"/>
    </location>
</feature>
<keyword evidence="8" id="KW-1185">Reference proteome</keyword>
<sequence>MGVHISFVRSTNLDTWQLSQLRTMKVGGNASAREFFTKHGGSALLHDSDTKKKYSSRIAELYKEELAKRANEDATIYPERIFVEGIEVSPTPPSQAEDEDFFTSWDKPSSKPGTPALSPPPSPLPILGRSASAASSTTSIVSPAPRTITSNSLRSSSTPVSGRGAKLGASRLTSSTSISSTSSVGASSTAAKKSKLGGLGAKKAAAPIDFAQAERKALEEAERIKQIGYDRQREEEEAKAKKESEKVQAATSAKAKPAESGNGKATTPVSVRADAPKGNSQDLERLGMGFKKLGFGAVPSGAPPVVARSSSSTRVDDAPTTAREKFGNQKAISSDMYFGRNDFDPHAVSEAQSRLRDFQGATSISSNQYFGREEEEELHAGGGSTEGGLLGDGSLAGLEVATRDAIQRVLSNPDVQNVGESIRTGALKLSDYLAQMSERQ</sequence>
<dbReference type="GO" id="GO:0005096">
    <property type="term" value="F:GTPase activator activity"/>
    <property type="evidence" value="ECO:0007669"/>
    <property type="project" value="UniProtKB-KW"/>
</dbReference>
<dbReference type="PANTHER" id="PTHR45686">
    <property type="entry name" value="ADP-RIBOSYLATION FACTOR GTPASE ACTIVATING PROTEIN 3, ISOFORM H-RELATED"/>
    <property type="match status" value="1"/>
</dbReference>
<dbReference type="GO" id="GO:0048205">
    <property type="term" value="P:COPI coating of Golgi vesicle"/>
    <property type="evidence" value="ECO:0007669"/>
    <property type="project" value="TreeGrafter"/>
</dbReference>
<evidence type="ECO:0000256" key="1">
    <source>
        <dbReference type="ARBA" id="ARBA00022468"/>
    </source>
</evidence>
<keyword evidence="1" id="KW-0343">GTPase activation</keyword>
<dbReference type="GO" id="GO:0000139">
    <property type="term" value="C:Golgi membrane"/>
    <property type="evidence" value="ECO:0007669"/>
    <property type="project" value="GOC"/>
</dbReference>
<evidence type="ECO:0000256" key="3">
    <source>
        <dbReference type="ARBA" id="ARBA00022771"/>
    </source>
</evidence>
<feature type="compositionally biased region" description="Basic and acidic residues" evidence="5">
    <location>
        <begin position="225"/>
        <end position="246"/>
    </location>
</feature>
<dbReference type="Gene3D" id="1.10.220.150">
    <property type="entry name" value="Arf GTPase activating protein"/>
    <property type="match status" value="1"/>
</dbReference>
<dbReference type="InParanoid" id="A0A0C3FVQ5"/>
<dbReference type="EMBL" id="KN832990">
    <property type="protein sequence ID" value="KIM83564.1"/>
    <property type="molecule type" value="Genomic_DNA"/>
</dbReference>
<dbReference type="InterPro" id="IPR038508">
    <property type="entry name" value="ArfGAP_dom_sf"/>
</dbReference>
<feature type="compositionally biased region" description="Polar residues" evidence="5">
    <location>
        <begin position="360"/>
        <end position="369"/>
    </location>
</feature>
<reference evidence="8" key="2">
    <citation type="submission" date="2015-01" db="EMBL/GenBank/DDBJ databases">
        <title>Evolutionary Origins and Diversification of the Mycorrhizal Mutualists.</title>
        <authorList>
            <consortium name="DOE Joint Genome Institute"/>
            <consortium name="Mycorrhizal Genomics Consortium"/>
            <person name="Kohler A."/>
            <person name="Kuo A."/>
            <person name="Nagy L.G."/>
            <person name="Floudas D."/>
            <person name="Copeland A."/>
            <person name="Barry K.W."/>
            <person name="Cichocki N."/>
            <person name="Veneault-Fourrey C."/>
            <person name="LaButti K."/>
            <person name="Lindquist E.A."/>
            <person name="Lipzen A."/>
            <person name="Lundell T."/>
            <person name="Morin E."/>
            <person name="Murat C."/>
            <person name="Riley R."/>
            <person name="Ohm R."/>
            <person name="Sun H."/>
            <person name="Tunlid A."/>
            <person name="Henrissat B."/>
            <person name="Grigoriev I.V."/>
            <person name="Hibbett D.S."/>
            <person name="Martin F."/>
        </authorList>
    </citation>
    <scope>NUCLEOTIDE SEQUENCE [LARGE SCALE GENOMIC DNA]</scope>
    <source>
        <strain evidence="8">F 1598</strain>
    </source>
</reference>
<dbReference type="SUPFAM" id="SSF57863">
    <property type="entry name" value="ArfGap/RecO-like zinc finger"/>
    <property type="match status" value="1"/>
</dbReference>
<feature type="compositionally biased region" description="Low complexity" evidence="5">
    <location>
        <begin position="125"/>
        <end position="139"/>
    </location>
</feature>
<dbReference type="FunCoup" id="A0A0C3FVQ5">
    <property type="interactions" value="363"/>
</dbReference>
<feature type="compositionally biased region" description="Polar residues" evidence="5">
    <location>
        <begin position="147"/>
        <end position="160"/>
    </location>
</feature>
<accession>A0A0C3FVQ5</accession>
<dbReference type="STRING" id="765440.A0A0C3FVQ5"/>
<keyword evidence="2" id="KW-0479">Metal-binding</keyword>
<evidence type="ECO:0000256" key="2">
    <source>
        <dbReference type="ARBA" id="ARBA00022723"/>
    </source>
</evidence>
<keyword evidence="4" id="KW-0862">Zinc</keyword>
<feature type="compositionally biased region" description="Gly residues" evidence="5">
    <location>
        <begin position="380"/>
        <end position="391"/>
    </location>
</feature>
<dbReference type="OrthoDB" id="983479at2759"/>
<evidence type="ECO:0000313" key="8">
    <source>
        <dbReference type="Proteomes" id="UP000054166"/>
    </source>
</evidence>